<reference evidence="1 2" key="1">
    <citation type="submission" date="2019-09" db="EMBL/GenBank/DDBJ databases">
        <title>Genome sequence of Hymenobacter sp. M3.</title>
        <authorList>
            <person name="Srinivasan S."/>
        </authorList>
    </citation>
    <scope>NUCLEOTIDE SEQUENCE [LARGE SCALE GENOMIC DNA]</scope>
    <source>
        <strain evidence="1 2">M3</strain>
    </source>
</reference>
<dbReference type="InterPro" id="IPR025631">
    <property type="entry name" value="Porin_10"/>
</dbReference>
<evidence type="ECO:0000313" key="1">
    <source>
        <dbReference type="EMBL" id="KAA9325905.1"/>
    </source>
</evidence>
<protein>
    <recommendedName>
        <fullName evidence="3">Porin</fullName>
    </recommendedName>
</protein>
<keyword evidence="2" id="KW-1185">Reference proteome</keyword>
<comment type="caution">
    <text evidence="1">The sequence shown here is derived from an EMBL/GenBank/DDBJ whole genome shotgun (WGS) entry which is preliminary data.</text>
</comment>
<accession>A0AA88FFH4</accession>
<name>A0AA88FFH4_9BACT</name>
<evidence type="ECO:0008006" key="3">
    <source>
        <dbReference type="Google" id="ProtNLM"/>
    </source>
</evidence>
<gene>
    <name evidence="1" type="ORF">F0P96_19265</name>
</gene>
<proteinExistence type="predicted"/>
<sequence>MPDSALSCLISRLPAAGLRRGLVLLLWLCPLLLRAQIVDDTTKALYGPRTTLVVREVNVLRNLPEGTPIDTTINGIQQSRHWFYDSTYQQDLGNYATASRRLLWEVNTNIGARFGRTAFDKYFPEPTTIPYYDTRSPYSFFRFIQGGTGESVFEGMYSRSIKKAVNLGIAYTRFGGDKQLASAPKVGLTTHSGVLLFGRYQTKDDRYQLLANYYIGRHSAVEQGGIRPGSQDRLDSLRGLFSYNQENVWLSQATNTDNRDRFHLAHTYRLVGRGLTAFHVLDWGRQYNRYEDKALPYDNDTLRYYPRALLDSIRTDDRADYHQVENTVGVLGRTDFLEYRLYGRVRNTRLSTRNLVYFPAGEDLRHLLPDRRANQLFVGGSVAFRWKQVFDVEGAGEYKFPDEYWLRGSLRYGPLRADLTSSAYAPSFTETQLTSNHYRWQNNFSNTLSNELKVSLNQRIGRREARLQQQVRASVAVANVTDLVYYNQLAEPAQLSGSQQLLIGTLRHQLHLGLLHTDNEVVLTQGGSGEGLRIPPVVANLKVYAEGFLFKKALFSQIGLETYYQARWQPYDYAPSTQQFFVQDHFTSRSYPIVDAFVTADIKTVSVFLKMAYLNQGIYRNGYFASPYYTGNPRSFQFGIKWNFFD</sequence>
<dbReference type="Pfam" id="PF14121">
    <property type="entry name" value="Porin_10"/>
    <property type="match status" value="1"/>
</dbReference>
<dbReference type="AlphaFoldDB" id="A0AA88FFH4"/>
<dbReference type="Proteomes" id="UP000326380">
    <property type="component" value="Unassembled WGS sequence"/>
</dbReference>
<evidence type="ECO:0000313" key="2">
    <source>
        <dbReference type="Proteomes" id="UP000326380"/>
    </source>
</evidence>
<organism evidence="1 2">
    <name type="scientific">Hymenobacter busanensis</name>
    <dbReference type="NCBI Taxonomy" id="2607656"/>
    <lineage>
        <taxon>Bacteria</taxon>
        <taxon>Pseudomonadati</taxon>
        <taxon>Bacteroidota</taxon>
        <taxon>Cytophagia</taxon>
        <taxon>Cytophagales</taxon>
        <taxon>Hymenobacteraceae</taxon>
        <taxon>Hymenobacter</taxon>
    </lineage>
</organism>
<dbReference type="EMBL" id="VTWU01000008">
    <property type="protein sequence ID" value="KAA9325905.1"/>
    <property type="molecule type" value="Genomic_DNA"/>
</dbReference>